<evidence type="ECO:0000313" key="2">
    <source>
        <dbReference type="Proteomes" id="UP000789706"/>
    </source>
</evidence>
<name>A0A9N8V649_9GLOM</name>
<evidence type="ECO:0000313" key="1">
    <source>
        <dbReference type="EMBL" id="CAG8439527.1"/>
    </source>
</evidence>
<dbReference type="Proteomes" id="UP000789706">
    <property type="component" value="Unassembled WGS sequence"/>
</dbReference>
<accession>A0A9N8V649</accession>
<sequence>MYSLHYNAPQEEEVKELLKKFKEHLFKARSETIIMIEFKCSYTTFSSTGSNGKLNMIFDRIKKLNKGEKHLKITCDNAEEQNKNNVTVWFCLYYESVEMGQPQIKNFI</sequence>
<comment type="caution">
    <text evidence="1">The sequence shown here is derived from an EMBL/GenBank/DDBJ whole genome shotgun (WGS) entry which is preliminary data.</text>
</comment>
<dbReference type="OrthoDB" id="2384130at2759"/>
<gene>
    <name evidence="1" type="ORF">DEBURN_LOCUS1322</name>
</gene>
<reference evidence="1" key="1">
    <citation type="submission" date="2021-06" db="EMBL/GenBank/DDBJ databases">
        <authorList>
            <person name="Kallberg Y."/>
            <person name="Tangrot J."/>
            <person name="Rosling A."/>
        </authorList>
    </citation>
    <scope>NUCLEOTIDE SEQUENCE</scope>
    <source>
        <strain evidence="1">AZ414A</strain>
    </source>
</reference>
<proteinExistence type="predicted"/>
<organism evidence="1 2">
    <name type="scientific">Diversispora eburnea</name>
    <dbReference type="NCBI Taxonomy" id="1213867"/>
    <lineage>
        <taxon>Eukaryota</taxon>
        <taxon>Fungi</taxon>
        <taxon>Fungi incertae sedis</taxon>
        <taxon>Mucoromycota</taxon>
        <taxon>Glomeromycotina</taxon>
        <taxon>Glomeromycetes</taxon>
        <taxon>Diversisporales</taxon>
        <taxon>Diversisporaceae</taxon>
        <taxon>Diversispora</taxon>
    </lineage>
</organism>
<dbReference type="AlphaFoldDB" id="A0A9N8V649"/>
<protein>
    <submittedName>
        <fullName evidence="1">8535_t:CDS:1</fullName>
    </submittedName>
</protein>
<dbReference type="EMBL" id="CAJVPK010000057">
    <property type="protein sequence ID" value="CAG8439527.1"/>
    <property type="molecule type" value="Genomic_DNA"/>
</dbReference>
<keyword evidence="2" id="KW-1185">Reference proteome</keyword>